<organism evidence="1 2">
    <name type="scientific">Candidatus Saganbacteria bacterium</name>
    <dbReference type="NCBI Taxonomy" id="2575572"/>
    <lineage>
        <taxon>Bacteria</taxon>
        <taxon>Bacillati</taxon>
        <taxon>Saganbacteria</taxon>
    </lineage>
</organism>
<accession>A0A833KZY5</accession>
<evidence type="ECO:0000313" key="2">
    <source>
        <dbReference type="Proteomes" id="UP000488506"/>
    </source>
</evidence>
<proteinExistence type="predicted"/>
<evidence type="ECO:0000313" key="1">
    <source>
        <dbReference type="EMBL" id="KAF0133202.1"/>
    </source>
</evidence>
<sequence>MPINIDYISNKNGEFDLTLIDLLFVKNFKGGNATINEKASIVNAKLKAYSNFLVGINREFGKKQLRDLTTEQLESIKTHAKTFLSLTTDENTSIDGLKSSYASALLHFYFPNLIPILDRRVLNGAKISVEKNSQGQVIDIQKHYPELIDKFYKYLKVYPEKSLRDYDKECFIKSIK</sequence>
<dbReference type="EMBL" id="WPAF01000032">
    <property type="protein sequence ID" value="KAF0133202.1"/>
    <property type="molecule type" value="Genomic_DNA"/>
</dbReference>
<comment type="caution">
    <text evidence="1">The sequence shown here is derived from an EMBL/GenBank/DDBJ whole genome shotgun (WGS) entry which is preliminary data.</text>
</comment>
<dbReference type="Proteomes" id="UP000488506">
    <property type="component" value="Unassembled WGS sequence"/>
</dbReference>
<reference evidence="1 2" key="1">
    <citation type="submission" date="2019-12" db="EMBL/GenBank/DDBJ databases">
        <authorList>
            <person name="Wolfe R."/>
            <person name="Danczak R."/>
            <person name="Wilkins M."/>
        </authorList>
    </citation>
    <scope>NUCLEOTIDE SEQUENCE [LARGE SCALE GENOMIC DNA]</scope>
    <source>
        <strain evidence="1">X2_MaxBin.013</strain>
    </source>
</reference>
<name>A0A833KZY5_UNCSA</name>
<protein>
    <submittedName>
        <fullName evidence="1">Uncharacterized protein</fullName>
    </submittedName>
</protein>
<dbReference type="AlphaFoldDB" id="A0A833KZY5"/>
<gene>
    <name evidence="1" type="ORF">FD145_1403</name>
</gene>